<dbReference type="GO" id="GO:0003677">
    <property type="term" value="F:DNA binding"/>
    <property type="evidence" value="ECO:0007669"/>
    <property type="project" value="UniProtKB-KW"/>
</dbReference>
<feature type="region of interest" description="Disordered" evidence="2">
    <location>
        <begin position="165"/>
        <end position="186"/>
    </location>
</feature>
<dbReference type="Pfam" id="PF02082">
    <property type="entry name" value="Rrf2"/>
    <property type="match status" value="1"/>
</dbReference>
<comment type="caution">
    <text evidence="3">The sequence shown here is derived from an EMBL/GenBank/DDBJ whole genome shotgun (WGS) entry which is preliminary data.</text>
</comment>
<dbReference type="InterPro" id="IPR036390">
    <property type="entry name" value="WH_DNA-bd_sf"/>
</dbReference>
<dbReference type="EMBL" id="BANJ01000017">
    <property type="protein sequence ID" value="GAN99174.1"/>
    <property type="molecule type" value="Genomic_DNA"/>
</dbReference>
<proteinExistence type="predicted"/>
<dbReference type="SUPFAM" id="SSF46785">
    <property type="entry name" value="Winged helix' DNA-binding domain"/>
    <property type="match status" value="1"/>
</dbReference>
<dbReference type="NCBIfam" id="TIGR00738">
    <property type="entry name" value="rrf2_super"/>
    <property type="match status" value="1"/>
</dbReference>
<reference evidence="3 4" key="1">
    <citation type="submission" date="2012-11" db="EMBL/GenBank/DDBJ databases">
        <title>Whole genome sequence of Gluconacetobacter xylinus NBRC 13693.</title>
        <authorList>
            <person name="Azuma Y."/>
            <person name="Higashiura N."/>
            <person name="Hirakawa H."/>
            <person name="Matsushita K."/>
        </authorList>
    </citation>
    <scope>NUCLEOTIDE SEQUENCE [LARGE SCALE GENOMIC DNA]</scope>
    <source>
        <strain evidence="3 4">NBRC 13693</strain>
    </source>
</reference>
<dbReference type="PROSITE" id="PS51197">
    <property type="entry name" value="HTH_RRF2_2"/>
    <property type="match status" value="1"/>
</dbReference>
<organism evidence="3 4">
    <name type="scientific">Komagataeibacter xylinus NBRC 13693</name>
    <dbReference type="NCBI Taxonomy" id="1234668"/>
    <lineage>
        <taxon>Bacteria</taxon>
        <taxon>Pseudomonadati</taxon>
        <taxon>Pseudomonadota</taxon>
        <taxon>Alphaproteobacteria</taxon>
        <taxon>Acetobacterales</taxon>
        <taxon>Acetobacteraceae</taxon>
        <taxon>Komagataeibacter</taxon>
    </lineage>
</organism>
<protein>
    <submittedName>
        <fullName evidence="3">Transcriptional regulator BadM/Rrf90</fullName>
    </submittedName>
</protein>
<feature type="compositionally biased region" description="Polar residues" evidence="2">
    <location>
        <begin position="177"/>
        <end position="186"/>
    </location>
</feature>
<dbReference type="PANTHER" id="PTHR33221:SF4">
    <property type="entry name" value="HTH-TYPE TRANSCRIPTIONAL REPRESSOR NSRR"/>
    <property type="match status" value="1"/>
</dbReference>
<dbReference type="InterPro" id="IPR036388">
    <property type="entry name" value="WH-like_DNA-bd_sf"/>
</dbReference>
<dbReference type="GO" id="GO:0003700">
    <property type="term" value="F:DNA-binding transcription factor activity"/>
    <property type="evidence" value="ECO:0007669"/>
    <property type="project" value="TreeGrafter"/>
</dbReference>
<gene>
    <name evidence="3" type="ORF">Gxy13693_017_062</name>
</gene>
<evidence type="ECO:0000256" key="2">
    <source>
        <dbReference type="SAM" id="MobiDB-lite"/>
    </source>
</evidence>
<dbReference type="AlphaFoldDB" id="A0A0D6Q6V0"/>
<evidence type="ECO:0000313" key="3">
    <source>
        <dbReference type="EMBL" id="GAN99174.1"/>
    </source>
</evidence>
<dbReference type="Gene3D" id="1.10.10.10">
    <property type="entry name" value="Winged helix-like DNA-binding domain superfamily/Winged helix DNA-binding domain"/>
    <property type="match status" value="1"/>
</dbReference>
<keyword evidence="1" id="KW-0238">DNA-binding</keyword>
<name>A0A0D6Q6V0_KOMXY</name>
<evidence type="ECO:0000313" key="4">
    <source>
        <dbReference type="Proteomes" id="UP000032683"/>
    </source>
</evidence>
<dbReference type="GO" id="GO:0005829">
    <property type="term" value="C:cytosol"/>
    <property type="evidence" value="ECO:0007669"/>
    <property type="project" value="TreeGrafter"/>
</dbReference>
<sequence length="186" mass="20688">MLNANYRGLFLLIAPMLDSLMRLTLHTDYALRTLLYMGIHADRRVSIHEIASAYDISENHLVKVIHRLSRLGLIDARRGRGGGLLLAHAPGDIRIGDVVRQTEDDMRLVNCEPTDAENNSCCILSDMCRLRGVLSTALGAFMNVLDATTLADLLPPEEHAMLRERLPGPRMPLPTPVKTTTRPTLQ</sequence>
<dbReference type="Proteomes" id="UP000032683">
    <property type="component" value="Unassembled WGS sequence"/>
</dbReference>
<dbReference type="PANTHER" id="PTHR33221">
    <property type="entry name" value="WINGED HELIX-TURN-HELIX TRANSCRIPTIONAL REGULATOR, RRF2 FAMILY"/>
    <property type="match status" value="1"/>
</dbReference>
<accession>A0A0D6Q6V0</accession>
<evidence type="ECO:0000256" key="1">
    <source>
        <dbReference type="ARBA" id="ARBA00023125"/>
    </source>
</evidence>
<dbReference type="InterPro" id="IPR000944">
    <property type="entry name" value="Tscrpt_reg_Rrf2"/>
</dbReference>